<evidence type="ECO:0000313" key="3">
    <source>
        <dbReference type="EMBL" id="AGS70042.1"/>
    </source>
</evidence>
<dbReference type="PATRIC" id="fig|1214242.5.peg.3309"/>
<keyword evidence="2" id="KW-0732">Signal</keyword>
<dbReference type="RefSeq" id="WP_020940510.1">
    <property type="nucleotide sequence ID" value="NC_021985.1"/>
</dbReference>
<feature type="region of interest" description="Disordered" evidence="1">
    <location>
        <begin position="23"/>
        <end position="48"/>
    </location>
</feature>
<evidence type="ECO:0000313" key="4">
    <source>
        <dbReference type="Proteomes" id="UP000015423"/>
    </source>
</evidence>
<organism evidence="3 4">
    <name type="scientific">Streptomyces collinus (strain DSM 40733 / Tue 365)</name>
    <dbReference type="NCBI Taxonomy" id="1214242"/>
    <lineage>
        <taxon>Bacteria</taxon>
        <taxon>Bacillati</taxon>
        <taxon>Actinomycetota</taxon>
        <taxon>Actinomycetes</taxon>
        <taxon>Kitasatosporales</taxon>
        <taxon>Streptomycetaceae</taxon>
        <taxon>Streptomyces</taxon>
    </lineage>
</organism>
<reference evidence="3 4" key="2">
    <citation type="journal article" date="2013" name="J. Biotechnol.">
        <title>Complete genome sequence of the kirromycin producer Streptomyces collinus Tu 365 consisting of a linear chromosome and two linear plasmids.</title>
        <authorList>
            <person name="Ruckert C."/>
            <person name="Szczepanowski R."/>
            <person name="Albersmeier A."/>
            <person name="Goesmann A."/>
            <person name="Iftime D."/>
            <person name="Musiol E.M."/>
            <person name="Blin K."/>
            <person name="Wohlleben W."/>
            <person name="Puhler A."/>
            <person name="Kalinowski J."/>
            <person name="Weber T."/>
        </authorList>
    </citation>
    <scope>NUCLEOTIDE SEQUENCE [LARGE SCALE GENOMIC DNA]</scope>
    <source>
        <strain evidence="4">DSM 40733 / Tue 365</strain>
    </source>
</reference>
<protein>
    <recommendedName>
        <fullName evidence="5">Secreted protein</fullName>
    </recommendedName>
</protein>
<dbReference type="KEGG" id="sci:B446_16120"/>
<evidence type="ECO:0008006" key="5">
    <source>
        <dbReference type="Google" id="ProtNLM"/>
    </source>
</evidence>
<evidence type="ECO:0000256" key="2">
    <source>
        <dbReference type="SAM" id="SignalP"/>
    </source>
</evidence>
<name>S5VHN7_STRC3</name>
<feature type="signal peptide" evidence="2">
    <location>
        <begin position="1"/>
        <end position="25"/>
    </location>
</feature>
<dbReference type="AlphaFoldDB" id="S5VHN7"/>
<dbReference type="EMBL" id="CP006259">
    <property type="protein sequence ID" value="AGS70042.1"/>
    <property type="molecule type" value="Genomic_DNA"/>
</dbReference>
<feature type="compositionally biased region" description="Gly residues" evidence="1">
    <location>
        <begin position="28"/>
        <end position="40"/>
    </location>
</feature>
<feature type="chain" id="PRO_5004533369" description="Secreted protein" evidence="2">
    <location>
        <begin position="26"/>
        <end position="77"/>
    </location>
</feature>
<dbReference type="STRING" id="1214242.B446_16120"/>
<keyword evidence="4" id="KW-1185">Reference proteome</keyword>
<reference evidence="4" key="1">
    <citation type="submission" date="2012-10" db="EMBL/GenBank/DDBJ databases">
        <title>The complete genome sequence of Streptomyces collinus Tu 365.</title>
        <authorList>
            <person name="Ruckert C."/>
            <person name="Szczepanowski R."/>
            <person name="Goesmann A."/>
            <person name="Pross E.K."/>
            <person name="Musiol E.M."/>
            <person name="Blin K."/>
            <person name="Wohlleben W."/>
            <person name="Puhler A."/>
            <person name="Weber T."/>
            <person name="Kalinowski J."/>
        </authorList>
    </citation>
    <scope>NUCLEOTIDE SEQUENCE [LARGE SCALE GENOMIC DNA]</scope>
    <source>
        <strain evidence="4">DSM 40733 / Tue 365</strain>
    </source>
</reference>
<proteinExistence type="predicted"/>
<sequence length="77" mass="7465">MGMKGKIAFRAVVGVVVIGVVSANAGTDGKGGGTGTGGKGSAAHHADDDVTGTAVVTVRATDAYFRTTGCGDRKPTG</sequence>
<gene>
    <name evidence="3" type="ORF">B446_16120</name>
</gene>
<accession>S5VHN7</accession>
<dbReference type="Proteomes" id="UP000015423">
    <property type="component" value="Chromosome"/>
</dbReference>
<evidence type="ECO:0000256" key="1">
    <source>
        <dbReference type="SAM" id="MobiDB-lite"/>
    </source>
</evidence>
<dbReference type="HOGENOM" id="CLU_2636366_0_0_11"/>